<evidence type="ECO:0000313" key="6">
    <source>
        <dbReference type="EMBL" id="MFD0946844.1"/>
    </source>
</evidence>
<dbReference type="Gene3D" id="1.10.10.10">
    <property type="entry name" value="Winged helix-like DNA-binding domain superfamily/Winged helix DNA-binding domain"/>
    <property type="match status" value="1"/>
</dbReference>
<evidence type="ECO:0000256" key="4">
    <source>
        <dbReference type="ARBA" id="ARBA00023163"/>
    </source>
</evidence>
<comment type="caution">
    <text evidence="6">The sequence shown here is derived from an EMBL/GenBank/DDBJ whole genome shotgun (WGS) entry which is preliminary data.</text>
</comment>
<dbReference type="SUPFAM" id="SSF46785">
    <property type="entry name" value="Winged helix' DNA-binding domain"/>
    <property type="match status" value="1"/>
</dbReference>
<evidence type="ECO:0000256" key="1">
    <source>
        <dbReference type="ARBA" id="ARBA00009437"/>
    </source>
</evidence>
<name>A0ABW3H6G8_9SPHN</name>
<proteinExistence type="inferred from homology"/>
<dbReference type="InterPro" id="IPR000847">
    <property type="entry name" value="LysR_HTH_N"/>
</dbReference>
<protein>
    <submittedName>
        <fullName evidence="6">LysR family transcriptional regulator</fullName>
    </submittedName>
</protein>
<dbReference type="SUPFAM" id="SSF53850">
    <property type="entry name" value="Periplasmic binding protein-like II"/>
    <property type="match status" value="1"/>
</dbReference>
<evidence type="ECO:0000259" key="5">
    <source>
        <dbReference type="PROSITE" id="PS50931"/>
    </source>
</evidence>
<dbReference type="Pfam" id="PF03466">
    <property type="entry name" value="LysR_substrate"/>
    <property type="match status" value="1"/>
</dbReference>
<evidence type="ECO:0000256" key="3">
    <source>
        <dbReference type="ARBA" id="ARBA00023125"/>
    </source>
</evidence>
<dbReference type="InterPro" id="IPR036390">
    <property type="entry name" value="WH_DNA-bd_sf"/>
</dbReference>
<evidence type="ECO:0000313" key="7">
    <source>
        <dbReference type="Proteomes" id="UP001596977"/>
    </source>
</evidence>
<sequence>MHDWDDLRIFLAVARARRIAAAARMLGIDATTVTRRLARLERRTEQPLFESLGGDRRLTEEGQALLVHAETIEDAVIAATERTGGEAGAGHVRLSVAEGLATRVLAPAIEGFRERYPRIRLDLITASGFLNPSRRESDIALMLARPRSAQLNIAEFALYRLRLYASHDYLARHGTPADPSALERCALIGYVPEHIYAPELDYIAEVAPGLSPKLRSTSINVQHGLIAAGAGIGILPDFMAAGDARLAVVLGETVALHRTFWLVTHRDTHASPRIRAVCAWLAELGETLG</sequence>
<gene>
    <name evidence="6" type="ORF">ACFQ1E_10890</name>
</gene>
<dbReference type="InterPro" id="IPR058163">
    <property type="entry name" value="LysR-type_TF_proteobact-type"/>
</dbReference>
<feature type="domain" description="HTH lysR-type" evidence="5">
    <location>
        <begin position="1"/>
        <end position="59"/>
    </location>
</feature>
<dbReference type="Pfam" id="PF00126">
    <property type="entry name" value="HTH_1"/>
    <property type="match status" value="1"/>
</dbReference>
<evidence type="ECO:0000256" key="2">
    <source>
        <dbReference type="ARBA" id="ARBA00023015"/>
    </source>
</evidence>
<keyword evidence="7" id="KW-1185">Reference proteome</keyword>
<dbReference type="PROSITE" id="PS50931">
    <property type="entry name" value="HTH_LYSR"/>
    <property type="match status" value="1"/>
</dbReference>
<dbReference type="PANTHER" id="PTHR30537">
    <property type="entry name" value="HTH-TYPE TRANSCRIPTIONAL REGULATOR"/>
    <property type="match status" value="1"/>
</dbReference>
<organism evidence="6 7">
    <name type="scientific">Sphingomonas canadensis</name>
    <dbReference type="NCBI Taxonomy" id="1219257"/>
    <lineage>
        <taxon>Bacteria</taxon>
        <taxon>Pseudomonadati</taxon>
        <taxon>Pseudomonadota</taxon>
        <taxon>Alphaproteobacteria</taxon>
        <taxon>Sphingomonadales</taxon>
        <taxon>Sphingomonadaceae</taxon>
        <taxon>Sphingomonas</taxon>
    </lineage>
</organism>
<dbReference type="PANTHER" id="PTHR30537:SF3">
    <property type="entry name" value="TRANSCRIPTIONAL REGULATORY PROTEIN"/>
    <property type="match status" value="1"/>
</dbReference>
<comment type="similarity">
    <text evidence="1">Belongs to the LysR transcriptional regulatory family.</text>
</comment>
<dbReference type="InterPro" id="IPR005119">
    <property type="entry name" value="LysR_subst-bd"/>
</dbReference>
<keyword evidence="3" id="KW-0238">DNA-binding</keyword>
<dbReference type="Proteomes" id="UP001596977">
    <property type="component" value="Unassembled WGS sequence"/>
</dbReference>
<reference evidence="7" key="1">
    <citation type="journal article" date="2019" name="Int. J. Syst. Evol. Microbiol.">
        <title>The Global Catalogue of Microorganisms (GCM) 10K type strain sequencing project: providing services to taxonomists for standard genome sequencing and annotation.</title>
        <authorList>
            <consortium name="The Broad Institute Genomics Platform"/>
            <consortium name="The Broad Institute Genome Sequencing Center for Infectious Disease"/>
            <person name="Wu L."/>
            <person name="Ma J."/>
        </authorList>
    </citation>
    <scope>NUCLEOTIDE SEQUENCE [LARGE SCALE GENOMIC DNA]</scope>
    <source>
        <strain evidence="7">CCUG 62982</strain>
    </source>
</reference>
<dbReference type="Gene3D" id="3.40.190.290">
    <property type="match status" value="1"/>
</dbReference>
<accession>A0ABW3H6G8</accession>
<keyword evidence="4" id="KW-0804">Transcription</keyword>
<keyword evidence="2" id="KW-0805">Transcription regulation</keyword>
<dbReference type="EMBL" id="JBHTJG010000004">
    <property type="protein sequence ID" value="MFD0946844.1"/>
    <property type="molecule type" value="Genomic_DNA"/>
</dbReference>
<dbReference type="InterPro" id="IPR036388">
    <property type="entry name" value="WH-like_DNA-bd_sf"/>
</dbReference>
<dbReference type="RefSeq" id="WP_264944041.1">
    <property type="nucleotide sequence ID" value="NZ_JAPDRA010000004.1"/>
</dbReference>